<dbReference type="InterPro" id="IPR029460">
    <property type="entry name" value="DNAPol_HHH"/>
</dbReference>
<dbReference type="InterPro" id="IPR049821">
    <property type="entry name" value="PolIIIA_DnaE1_PHP"/>
</dbReference>
<keyword evidence="16" id="KW-1185">Reference proteome</keyword>
<dbReference type="Gene3D" id="1.10.10.1600">
    <property type="entry name" value="Bacterial DNA polymerase III alpha subunit, thumb domain"/>
    <property type="match status" value="1"/>
</dbReference>
<gene>
    <name evidence="15" type="primary">dnaE</name>
    <name evidence="15" type="ORF">NGM99_19535</name>
</gene>
<dbReference type="SUPFAM" id="SSF89550">
    <property type="entry name" value="PHP domain-like"/>
    <property type="match status" value="1"/>
</dbReference>
<feature type="region of interest" description="Disordered" evidence="13">
    <location>
        <begin position="1"/>
        <end position="27"/>
    </location>
</feature>
<dbReference type="Pfam" id="PF07733">
    <property type="entry name" value="DNA_pol3_alpha"/>
    <property type="match status" value="1"/>
</dbReference>
<evidence type="ECO:0000256" key="11">
    <source>
        <dbReference type="ARBA" id="ARBA00026073"/>
    </source>
</evidence>
<dbReference type="Pfam" id="PF01336">
    <property type="entry name" value="tRNA_anti-codon"/>
    <property type="match status" value="1"/>
</dbReference>
<evidence type="ECO:0000256" key="12">
    <source>
        <dbReference type="ARBA" id="ARBA00049244"/>
    </source>
</evidence>
<dbReference type="CDD" id="cd07433">
    <property type="entry name" value="PHP_PolIIIA_DnaE1"/>
    <property type="match status" value="1"/>
</dbReference>
<evidence type="ECO:0000256" key="6">
    <source>
        <dbReference type="ARBA" id="ARBA00022679"/>
    </source>
</evidence>
<evidence type="ECO:0000256" key="4">
    <source>
        <dbReference type="ARBA" id="ARBA00019114"/>
    </source>
</evidence>
<keyword evidence="9" id="KW-0239">DNA-directed DNA polymerase</keyword>
<proteinExistence type="inferred from homology"/>
<keyword evidence="8" id="KW-0235">DNA replication</keyword>
<dbReference type="InterPro" id="IPR011708">
    <property type="entry name" value="DNA_pol3_alpha_NTPase_dom"/>
</dbReference>
<comment type="subunit">
    <text evidence="11">DNA polymerase III contains a core (composed of alpha, epsilon and theta chains) that associates with a tau subunit. This core dimerizes to form the POLIII' complex. PolIII' associates with the gamma complex (composed of gamma, delta, delta', psi and chi chains) and with the beta chain to form the complete DNA polymerase III complex.</text>
</comment>
<dbReference type="Proteomes" id="UP001205906">
    <property type="component" value="Unassembled WGS sequence"/>
</dbReference>
<sequence length="1179" mass="130813">MASERQSRDPIVRAAEAAKLPKAPPPPEKPTFIHLRVHSAYSLLEGALTVGKTLGYAVADRAPAIGIADTGNMFGAMEFAQKATKEGVQPLISLQLDVCFPVEPEDPTRKSFRKEKLECHPIVLIAATETGYRNLVMLVSKLHLENEQGDPIHIKHYKLETWSDGLICLTGGPRGPIGTAVAQGNMDAAEQRLNELKRYFGDRLYVEIERVGAYDRRIEAATVALAYRHDLPIVATNEAFFLKREDYEAHDALLAIAEGSVVAEDNRRRLSPDNHLRPQAEMAALFADLPEALENTVEIARRCSYYPKKRAPILPRFTTGNASTPEEAEKAEALELRRQAQEGLKMRLDAHGPTQGFTPEDYEKRLDFELGIIERMKFPGYFLIVADFIKWAKAHDIPVGPGRGSGAGSLVAYALTITDIDPLRFSLLFERFLNPDRVSMPDFDIDFCQDRREEVIRYVRDRYGHKQVGQIITFGSLQPRAVLRDVGRVLQMPYGQVDRLCKMVPAIPSNPVTLTQAIEGDHRFAEEAEKEPIVQTLLDMSLKLEGLYRHASTHAAGVVIGGQPLEEIVPVYRDPRSDMPVTQFNMKYVEDASLVKFDFLGLKTLTTIDRAVKLVRRRGIDIDIAKIPLDDEKTYGMLSRGEVVGVFQVESAGMRKALIGMKPDRIEDIIALVALYRPGPMENIPTYNARKHGEEEIASIHPMIDHLVKETQGVIVYQEQVMQIAQELSGYTLGEADLLRRAMGKKIRAEMEVQRVRFNEGAVKNGLKKEQANMIFDLLAKFADYGFNKSHAAAYAVVSYQTAYLKAHYPVEFLAASMTLDMGNTEKLSDFRQDAMRLGITVVPPSVQTSDSLFEVGENKIFYALAAIKGVGEAAVDHVVALRKEKPFQNLADFASRIDPKIVGKRVLESLIAAGALDCFGYDRASLMGGVDRIMGMASRAREDEASGQVDIFGAAMSATPPTLHLAPTETWLPAERLQREFQVVGFYLSAHPLDDYKDSLAKMRIQTWTEFSAAVKKGATAGRLAGTVTSRQERRTRTGNRMGIVMFSDTTGQYEAVMFSEVLGLYRDMLEPGKSVVITVAAEDRPEGINLRIGTVQSLEDEAVRVQKALRVFLRDIAPLASVQSQLSARGDGQVSFIVLKPDAAGEIEISLPDKYRLSPQLASSLRAVPGVVDVELV</sequence>
<dbReference type="NCBIfam" id="TIGR00594">
    <property type="entry name" value="polc"/>
    <property type="match status" value="1"/>
</dbReference>
<evidence type="ECO:0000256" key="7">
    <source>
        <dbReference type="ARBA" id="ARBA00022695"/>
    </source>
</evidence>
<dbReference type="Pfam" id="PF02811">
    <property type="entry name" value="PHP"/>
    <property type="match status" value="1"/>
</dbReference>
<dbReference type="SUPFAM" id="SSF160975">
    <property type="entry name" value="AF1531-like"/>
    <property type="match status" value="1"/>
</dbReference>
<comment type="subcellular location">
    <subcellularLocation>
        <location evidence="1">Cytoplasm</location>
    </subcellularLocation>
</comment>
<dbReference type="Pfam" id="PF17657">
    <property type="entry name" value="DNA_pol3_finger"/>
    <property type="match status" value="1"/>
</dbReference>
<dbReference type="Gene3D" id="3.20.20.140">
    <property type="entry name" value="Metal-dependent hydrolases"/>
    <property type="match status" value="1"/>
</dbReference>
<evidence type="ECO:0000256" key="1">
    <source>
        <dbReference type="ARBA" id="ARBA00004496"/>
    </source>
</evidence>
<protein>
    <recommendedName>
        <fullName evidence="4">DNA polymerase III subunit alpha</fullName>
        <ecNumber evidence="3">2.7.7.7</ecNumber>
    </recommendedName>
</protein>
<dbReference type="InterPro" id="IPR004805">
    <property type="entry name" value="DnaE2/DnaE/PolC"/>
</dbReference>
<dbReference type="GO" id="GO:0003887">
    <property type="term" value="F:DNA-directed DNA polymerase activity"/>
    <property type="evidence" value="ECO:0007669"/>
    <property type="project" value="UniProtKB-EC"/>
</dbReference>
<dbReference type="InterPro" id="IPR041931">
    <property type="entry name" value="DNA_pol3_alpha_thumb_dom"/>
</dbReference>
<dbReference type="InterPro" id="IPR004365">
    <property type="entry name" value="NA-bd_OB_tRNA"/>
</dbReference>
<dbReference type="NCBIfam" id="NF004226">
    <property type="entry name" value="PRK05673.1"/>
    <property type="match status" value="1"/>
</dbReference>
<name>A0ABT1CB02_9HYPH</name>
<dbReference type="SMART" id="SM00481">
    <property type="entry name" value="POLIIIAc"/>
    <property type="match status" value="1"/>
</dbReference>
<evidence type="ECO:0000256" key="13">
    <source>
        <dbReference type="SAM" id="MobiDB-lite"/>
    </source>
</evidence>
<evidence type="ECO:0000256" key="3">
    <source>
        <dbReference type="ARBA" id="ARBA00012417"/>
    </source>
</evidence>
<dbReference type="EC" id="2.7.7.7" evidence="3"/>
<reference evidence="15 16" key="1">
    <citation type="submission" date="2022-06" db="EMBL/GenBank/DDBJ databases">
        <title>Mesorhizobium sp. strain RP14 Genome sequencing and assembly.</title>
        <authorList>
            <person name="Kim I."/>
        </authorList>
    </citation>
    <scope>NUCLEOTIDE SEQUENCE [LARGE SCALE GENOMIC DNA]</scope>
    <source>
        <strain evidence="16">RP14(2022)</strain>
    </source>
</reference>
<dbReference type="CDD" id="cd04485">
    <property type="entry name" value="DnaE_OBF"/>
    <property type="match status" value="1"/>
</dbReference>
<evidence type="ECO:0000256" key="9">
    <source>
        <dbReference type="ARBA" id="ARBA00022932"/>
    </source>
</evidence>
<evidence type="ECO:0000256" key="5">
    <source>
        <dbReference type="ARBA" id="ARBA00022490"/>
    </source>
</evidence>
<dbReference type="EMBL" id="JAMXQS010000010">
    <property type="protein sequence ID" value="MCO6051985.1"/>
    <property type="molecule type" value="Genomic_DNA"/>
</dbReference>
<comment type="function">
    <text evidence="10">DNA polymerase III is a complex, multichain enzyme responsible for most of the replicative synthesis in bacteria. This DNA polymerase also exhibits 3' to 5' exonuclease activity. The alpha chain is the DNA polymerase.</text>
</comment>
<comment type="catalytic activity">
    <reaction evidence="12">
        <text>DNA(n) + a 2'-deoxyribonucleoside 5'-triphosphate = DNA(n+1) + diphosphate</text>
        <dbReference type="Rhea" id="RHEA:22508"/>
        <dbReference type="Rhea" id="RHEA-COMP:17339"/>
        <dbReference type="Rhea" id="RHEA-COMP:17340"/>
        <dbReference type="ChEBI" id="CHEBI:33019"/>
        <dbReference type="ChEBI" id="CHEBI:61560"/>
        <dbReference type="ChEBI" id="CHEBI:173112"/>
        <dbReference type="EC" id="2.7.7.7"/>
    </reaction>
</comment>
<evidence type="ECO:0000256" key="10">
    <source>
        <dbReference type="ARBA" id="ARBA00025611"/>
    </source>
</evidence>
<dbReference type="PANTHER" id="PTHR32294">
    <property type="entry name" value="DNA POLYMERASE III SUBUNIT ALPHA"/>
    <property type="match status" value="1"/>
</dbReference>
<dbReference type="InterPro" id="IPR003141">
    <property type="entry name" value="Pol/His_phosphatase_N"/>
</dbReference>
<evidence type="ECO:0000256" key="2">
    <source>
        <dbReference type="ARBA" id="ARBA00009496"/>
    </source>
</evidence>
<dbReference type="InterPro" id="IPR016195">
    <property type="entry name" value="Pol/histidinol_Pase-like"/>
</dbReference>
<feature type="domain" description="Polymerase/histidinol phosphatase N-terminal" evidence="14">
    <location>
        <begin position="33"/>
        <end position="100"/>
    </location>
</feature>
<evidence type="ECO:0000313" key="15">
    <source>
        <dbReference type="EMBL" id="MCO6051985.1"/>
    </source>
</evidence>
<dbReference type="InterPro" id="IPR004013">
    <property type="entry name" value="PHP_dom"/>
</dbReference>
<evidence type="ECO:0000259" key="14">
    <source>
        <dbReference type="SMART" id="SM00481"/>
    </source>
</evidence>
<dbReference type="Pfam" id="PF14579">
    <property type="entry name" value="HHH_6"/>
    <property type="match status" value="1"/>
</dbReference>
<comment type="similarity">
    <text evidence="2">Belongs to the DNA polymerase type-C family. DnaE subfamily.</text>
</comment>
<evidence type="ECO:0000313" key="16">
    <source>
        <dbReference type="Proteomes" id="UP001205906"/>
    </source>
</evidence>
<dbReference type="RefSeq" id="WP_252822089.1">
    <property type="nucleotide sequence ID" value="NZ_JAMXQS010000010.1"/>
</dbReference>
<evidence type="ECO:0000256" key="8">
    <source>
        <dbReference type="ARBA" id="ARBA00022705"/>
    </source>
</evidence>
<dbReference type="Gene3D" id="1.10.150.870">
    <property type="match status" value="1"/>
</dbReference>
<dbReference type="PANTHER" id="PTHR32294:SF0">
    <property type="entry name" value="DNA POLYMERASE III SUBUNIT ALPHA"/>
    <property type="match status" value="1"/>
</dbReference>
<accession>A0ABT1CB02</accession>
<keyword evidence="6 15" id="KW-0808">Transferase</keyword>
<feature type="compositionally biased region" description="Basic and acidic residues" evidence="13">
    <location>
        <begin position="1"/>
        <end position="11"/>
    </location>
</feature>
<keyword evidence="7 15" id="KW-0548">Nucleotidyltransferase</keyword>
<organism evidence="15 16">
    <name type="scientific">Mesorhizobium liriopis</name>
    <dbReference type="NCBI Taxonomy" id="2953882"/>
    <lineage>
        <taxon>Bacteria</taxon>
        <taxon>Pseudomonadati</taxon>
        <taxon>Pseudomonadota</taxon>
        <taxon>Alphaproteobacteria</taxon>
        <taxon>Hyphomicrobiales</taxon>
        <taxon>Phyllobacteriaceae</taxon>
        <taxon>Mesorhizobium</taxon>
    </lineage>
</organism>
<keyword evidence="5" id="KW-0963">Cytoplasm</keyword>
<comment type="caution">
    <text evidence="15">The sequence shown here is derived from an EMBL/GenBank/DDBJ whole genome shotgun (WGS) entry which is preliminary data.</text>
</comment>
<dbReference type="InterPro" id="IPR040982">
    <property type="entry name" value="DNA_pol3_finger"/>
</dbReference>